<protein>
    <submittedName>
        <fullName evidence="2">Quercetin 2,3-dioxygenase</fullName>
    </submittedName>
</protein>
<dbReference type="EMBL" id="CP000358">
    <property type="protein sequence ID" value="ABF44213.1"/>
    <property type="molecule type" value="Genomic_DNA"/>
</dbReference>
<dbReference type="AlphaFoldDB" id="Q1J2S1"/>
<dbReference type="DNASU" id="4074012"/>
<organism evidence="2 3">
    <name type="scientific">Deinococcus geothermalis (strain DSM 11300 / CIP 105573 / AG-3a)</name>
    <dbReference type="NCBI Taxonomy" id="319795"/>
    <lineage>
        <taxon>Bacteria</taxon>
        <taxon>Thermotogati</taxon>
        <taxon>Deinococcota</taxon>
        <taxon>Deinococci</taxon>
        <taxon>Deinococcales</taxon>
        <taxon>Deinococcaceae</taxon>
        <taxon>Deinococcus</taxon>
    </lineage>
</organism>
<dbReference type="Proteomes" id="UP000002431">
    <property type="component" value="Plasmid pDGEO01"/>
</dbReference>
<dbReference type="InterPro" id="IPR014710">
    <property type="entry name" value="RmlC-like_jellyroll"/>
</dbReference>
<keyword evidence="2" id="KW-0614">Plasmid</keyword>
<dbReference type="InterPro" id="IPR053146">
    <property type="entry name" value="QDO-like"/>
</dbReference>
<feature type="domain" description="Cupin type-2" evidence="1">
    <location>
        <begin position="227"/>
        <end position="283"/>
    </location>
</feature>
<dbReference type="PANTHER" id="PTHR36440:SF1">
    <property type="entry name" value="PUTATIVE (AFU_ORTHOLOGUE AFUA_8G07350)-RELATED"/>
    <property type="match status" value="1"/>
</dbReference>
<sequence>MTSTSSATTLPATTTPYVLEAGGGTSGVLLGQTTRILVGGSQSNGALAVVVVLGPRDNPIPFHAHREARDTFFVTRGQMQLWADGESRILNPGDFAYVAPGTAHAYQFLGNYTETVGMITPGGWEEFFVFTSNPYGGPAFPPVDTTSPPFERLGRAQDLHDVSFRRDLTPFPAQTDRTDETLPEREQAYFLKADTGERHVMLGQICTVLAGGPQTSGALGMAMIEGPRGAKMPAHVHRETHEVLYVLGGRLRVTLDGAETVAYPGDCVNIPAGCVHSYVLEGRSTRFLTMNAKAGIDALFAVAGEPWPYPVFPDQSPAPGDQPDLARAEGTLDISFVL</sequence>
<geneLocation type="plasmid" evidence="2 3">
    <name>pDGEO01</name>
</geneLocation>
<keyword evidence="3" id="KW-1185">Reference proteome</keyword>
<dbReference type="InterPro" id="IPR011051">
    <property type="entry name" value="RmlC_Cupin_sf"/>
</dbReference>
<evidence type="ECO:0000259" key="1">
    <source>
        <dbReference type="Pfam" id="PF07883"/>
    </source>
</evidence>
<evidence type="ECO:0000313" key="2">
    <source>
        <dbReference type="EMBL" id="ABF44213.1"/>
    </source>
</evidence>
<dbReference type="PANTHER" id="PTHR36440">
    <property type="entry name" value="PUTATIVE (AFU_ORTHOLOGUE AFUA_8G07350)-RELATED"/>
    <property type="match status" value="1"/>
</dbReference>
<dbReference type="SMR" id="Q1J2S1"/>
<dbReference type="KEGG" id="dge:Dgeo_2781"/>
<dbReference type="InterPro" id="IPR013096">
    <property type="entry name" value="Cupin_2"/>
</dbReference>
<dbReference type="eggNOG" id="COG1917">
    <property type="taxonomic scope" value="Bacteria"/>
</dbReference>
<dbReference type="SUPFAM" id="SSF51182">
    <property type="entry name" value="RmlC-like cupins"/>
    <property type="match status" value="1"/>
</dbReference>
<dbReference type="Gene3D" id="2.60.120.10">
    <property type="entry name" value="Jelly Rolls"/>
    <property type="match status" value="2"/>
</dbReference>
<name>Q1J2S1_DEIGD</name>
<accession>Q1J2S1</accession>
<dbReference type="RefSeq" id="WP_011525792.1">
    <property type="nucleotide sequence ID" value="NC_008010.2"/>
</dbReference>
<dbReference type="Pfam" id="PF07883">
    <property type="entry name" value="Cupin_2"/>
    <property type="match status" value="2"/>
</dbReference>
<evidence type="ECO:0000313" key="3">
    <source>
        <dbReference type="Proteomes" id="UP000002431"/>
    </source>
</evidence>
<reference evidence="2" key="1">
    <citation type="submission" date="2006-04" db="EMBL/GenBank/DDBJ databases">
        <title>Complete sequence of plasmid1 pDGEO01 of Deinococcus geothermalis DSM 11300.</title>
        <authorList>
            <consortium name="US DOE Joint Genome Institute"/>
            <person name="Copeland A."/>
            <person name="Lucas S."/>
            <person name="Lapidus A."/>
            <person name="Barry K."/>
            <person name="Detter J.C."/>
            <person name="Glavina del Rio T."/>
            <person name="Hammon N."/>
            <person name="Israni S."/>
            <person name="Dalin E."/>
            <person name="Tice H."/>
            <person name="Pitluck S."/>
            <person name="Brettin T."/>
            <person name="Bruce D."/>
            <person name="Han C."/>
            <person name="Tapia R."/>
            <person name="Saunders E."/>
            <person name="Gilna P."/>
            <person name="Schmutz J."/>
            <person name="Larimer F."/>
            <person name="Land M."/>
            <person name="Hauser L."/>
            <person name="Kyrpides N."/>
            <person name="Kim E."/>
            <person name="Daly M.J."/>
            <person name="Fredrickson J.K."/>
            <person name="Makarova K.S."/>
            <person name="Gaidamakova E.K."/>
            <person name="Zhai M."/>
            <person name="Richardson P."/>
        </authorList>
    </citation>
    <scope>NUCLEOTIDE SEQUENCE</scope>
    <source>
        <strain evidence="2">DSM 11300</strain>
        <plasmid evidence="2">pDGEO01</plasmid>
    </source>
</reference>
<dbReference type="CDD" id="cd02215">
    <property type="entry name" value="cupin_QDO_N_C"/>
    <property type="match status" value="2"/>
</dbReference>
<dbReference type="HOGENOM" id="CLU_733434_0_0_0"/>
<gene>
    <name evidence="2" type="ordered locus">Dgeo_2781</name>
</gene>
<proteinExistence type="predicted"/>
<feature type="domain" description="Cupin type-2" evidence="1">
    <location>
        <begin position="50"/>
        <end position="110"/>
    </location>
</feature>